<evidence type="ECO:0000313" key="1">
    <source>
        <dbReference type="EMBL" id="KAJ8422559.1"/>
    </source>
</evidence>
<dbReference type="AlphaFoldDB" id="A0A9Q1GNT5"/>
<dbReference type="EMBL" id="JAKOGI010002225">
    <property type="protein sequence ID" value="KAJ8422559.1"/>
    <property type="molecule type" value="Genomic_DNA"/>
</dbReference>
<protein>
    <submittedName>
        <fullName evidence="1">Uncharacterized protein</fullName>
    </submittedName>
</protein>
<name>A0A9Q1GNT5_9CARY</name>
<comment type="caution">
    <text evidence="1">The sequence shown here is derived from an EMBL/GenBank/DDBJ whole genome shotgun (WGS) entry which is preliminary data.</text>
</comment>
<reference evidence="1" key="1">
    <citation type="submission" date="2022-04" db="EMBL/GenBank/DDBJ databases">
        <title>Carnegiea gigantea Genome sequencing and assembly v2.</title>
        <authorList>
            <person name="Copetti D."/>
            <person name="Sanderson M.J."/>
            <person name="Burquez A."/>
            <person name="Wojciechowski M.F."/>
        </authorList>
    </citation>
    <scope>NUCLEOTIDE SEQUENCE</scope>
    <source>
        <strain evidence="1">SGP5-SGP5p</strain>
        <tissue evidence="1">Aerial part</tissue>
    </source>
</reference>
<keyword evidence="2" id="KW-1185">Reference proteome</keyword>
<evidence type="ECO:0000313" key="2">
    <source>
        <dbReference type="Proteomes" id="UP001153076"/>
    </source>
</evidence>
<accession>A0A9Q1GNT5</accession>
<dbReference type="Proteomes" id="UP001153076">
    <property type="component" value="Unassembled WGS sequence"/>
</dbReference>
<organism evidence="1 2">
    <name type="scientific">Carnegiea gigantea</name>
    <dbReference type="NCBI Taxonomy" id="171969"/>
    <lineage>
        <taxon>Eukaryota</taxon>
        <taxon>Viridiplantae</taxon>
        <taxon>Streptophyta</taxon>
        <taxon>Embryophyta</taxon>
        <taxon>Tracheophyta</taxon>
        <taxon>Spermatophyta</taxon>
        <taxon>Magnoliopsida</taxon>
        <taxon>eudicotyledons</taxon>
        <taxon>Gunneridae</taxon>
        <taxon>Pentapetalae</taxon>
        <taxon>Caryophyllales</taxon>
        <taxon>Cactineae</taxon>
        <taxon>Cactaceae</taxon>
        <taxon>Cactoideae</taxon>
        <taxon>Echinocereeae</taxon>
        <taxon>Carnegiea</taxon>
    </lineage>
</organism>
<gene>
    <name evidence="1" type="ORF">Cgig2_005757</name>
</gene>
<proteinExistence type="predicted"/>
<sequence length="371" mass="41969">MKGKPETIVEGYAVNRDTPSGRLVHCRVRLRDHKVVPRGQEVLFLKARPSRWEQLWGLGRPPENSAPSATIPGIGTDGEWPFLLNTDFPGVGGPLWLEELVDAPSEDERLDNPSEVEEDIPSEEELVLVEATSAARFAMMISQGCETSTSGLRILGVEEYSQLDHEGVPSSKRGTAEPFWVPYIDFSEECPRPPGHNQGWEARELWMTALHLRADQPFRNKMKIQGGSLKMRMNTQAKPLKIRGRSLRRYRPTSGTRDSARNTPFRNLVHDHGVEDRLHRLRDIGVLSIPCSHAKVKTRAKDKVIFREGPRTLSRGLPQRPSKGFSNVFGRHLSASEVRKANHFPFLSLSSLKDWSWVGCDMTKKTRRPFL</sequence>